<keyword evidence="11" id="KW-0267">Excision nuclease</keyword>
<keyword evidence="2" id="KW-0963">Cytoplasm</keyword>
<gene>
    <name evidence="18" type="primary">uvrA</name>
    <name evidence="18" type="ORF">EOD40_17220</name>
</gene>
<dbReference type="GO" id="GO:0016887">
    <property type="term" value="F:ATP hydrolysis activity"/>
    <property type="evidence" value="ECO:0007669"/>
    <property type="project" value="InterPro"/>
</dbReference>
<evidence type="ECO:0000256" key="8">
    <source>
        <dbReference type="ARBA" id="ARBA00022771"/>
    </source>
</evidence>
<feature type="domain" description="ABC transporter" evidence="17">
    <location>
        <begin position="599"/>
        <end position="932"/>
    </location>
</feature>
<dbReference type="EMBL" id="SACJ01000016">
    <property type="protein sequence ID" value="RVT71381.1"/>
    <property type="molecule type" value="Genomic_DNA"/>
</dbReference>
<accession>A0A437KKE3</accession>
<dbReference type="InterPro" id="IPR041102">
    <property type="entry name" value="UvrA_inter"/>
</dbReference>
<keyword evidence="7" id="KW-0228">DNA excision</keyword>
<evidence type="ECO:0000256" key="13">
    <source>
        <dbReference type="ARBA" id="ARBA00023204"/>
    </source>
</evidence>
<evidence type="ECO:0000256" key="9">
    <source>
        <dbReference type="ARBA" id="ARBA00022833"/>
    </source>
</evidence>
<keyword evidence="3" id="KW-0479">Metal-binding</keyword>
<dbReference type="Gene3D" id="1.20.1580.10">
    <property type="entry name" value="ABC transporter ATPase like domain"/>
    <property type="match status" value="4"/>
</dbReference>
<reference evidence="18 19" key="1">
    <citation type="submission" date="2019-01" db="EMBL/GenBank/DDBJ databases">
        <authorList>
            <person name="Chen W.-M."/>
        </authorList>
    </citation>
    <scope>NUCLEOTIDE SEQUENCE [LARGE SCALE GENOMIC DNA]</scope>
    <source>
        <strain evidence="18 19">BBQ-12</strain>
    </source>
</reference>
<dbReference type="Proteomes" id="UP000285211">
    <property type="component" value="Unassembled WGS sequence"/>
</dbReference>
<dbReference type="Pfam" id="PF17760">
    <property type="entry name" value="UvrA_inter"/>
    <property type="match status" value="1"/>
</dbReference>
<evidence type="ECO:0000256" key="4">
    <source>
        <dbReference type="ARBA" id="ARBA00022737"/>
    </source>
</evidence>
<evidence type="ECO:0000256" key="6">
    <source>
        <dbReference type="ARBA" id="ARBA00022763"/>
    </source>
</evidence>
<dbReference type="Gene3D" id="3.40.50.300">
    <property type="entry name" value="P-loop containing nucleotide triphosphate hydrolases"/>
    <property type="match status" value="3"/>
</dbReference>
<organism evidence="18 19">
    <name type="scientific">Flavobacterium sufflavum</name>
    <dbReference type="NCBI Taxonomy" id="1921138"/>
    <lineage>
        <taxon>Bacteria</taxon>
        <taxon>Pseudomonadati</taxon>
        <taxon>Bacteroidota</taxon>
        <taxon>Flavobacteriia</taxon>
        <taxon>Flavobacteriales</taxon>
        <taxon>Flavobacteriaceae</taxon>
        <taxon>Flavobacterium</taxon>
    </lineage>
</organism>
<keyword evidence="6" id="KW-0227">DNA damage</keyword>
<dbReference type="PROSITE" id="PS00211">
    <property type="entry name" value="ABC_TRANSPORTER_1"/>
    <property type="match status" value="2"/>
</dbReference>
<evidence type="ECO:0000256" key="12">
    <source>
        <dbReference type="ARBA" id="ARBA00023125"/>
    </source>
</evidence>
<dbReference type="GO" id="GO:0008270">
    <property type="term" value="F:zinc ion binding"/>
    <property type="evidence" value="ECO:0007669"/>
    <property type="project" value="UniProtKB-KW"/>
</dbReference>
<keyword evidence="5" id="KW-0547">Nucleotide-binding</keyword>
<dbReference type="NCBIfam" id="NF001503">
    <property type="entry name" value="PRK00349.1"/>
    <property type="match status" value="1"/>
</dbReference>
<dbReference type="Gene3D" id="1.10.8.280">
    <property type="entry name" value="ABC transporter ATPase domain-like"/>
    <property type="match status" value="2"/>
</dbReference>
<evidence type="ECO:0000313" key="19">
    <source>
        <dbReference type="Proteomes" id="UP000285211"/>
    </source>
</evidence>
<evidence type="ECO:0000256" key="1">
    <source>
        <dbReference type="ARBA" id="ARBA00004496"/>
    </source>
</evidence>
<keyword evidence="9" id="KW-0862">Zinc</keyword>
<evidence type="ECO:0000256" key="16">
    <source>
        <dbReference type="ARBA" id="ARBA00042156"/>
    </source>
</evidence>
<keyword evidence="10" id="KW-0067">ATP-binding</keyword>
<dbReference type="InterPro" id="IPR017871">
    <property type="entry name" value="ABC_transporter-like_CS"/>
</dbReference>
<keyword evidence="4" id="KW-0677">Repeat</keyword>
<dbReference type="GO" id="GO:0003677">
    <property type="term" value="F:DNA binding"/>
    <property type="evidence" value="ECO:0007669"/>
    <property type="project" value="UniProtKB-KW"/>
</dbReference>
<keyword evidence="8" id="KW-0863">Zinc-finger</keyword>
<evidence type="ECO:0000259" key="17">
    <source>
        <dbReference type="PROSITE" id="PS50893"/>
    </source>
</evidence>
<dbReference type="GO" id="GO:0004518">
    <property type="term" value="F:nuclease activity"/>
    <property type="evidence" value="ECO:0007669"/>
    <property type="project" value="UniProtKB-KW"/>
</dbReference>
<dbReference type="SUPFAM" id="SSF52540">
    <property type="entry name" value="P-loop containing nucleoside triphosphate hydrolases"/>
    <property type="match status" value="2"/>
</dbReference>
<dbReference type="GO" id="GO:0006289">
    <property type="term" value="P:nucleotide-excision repair"/>
    <property type="evidence" value="ECO:0007669"/>
    <property type="project" value="InterPro"/>
</dbReference>
<comment type="caution">
    <text evidence="18">The sequence shown here is derived from an EMBL/GenBank/DDBJ whole genome shotgun (WGS) entry which is preliminary data.</text>
</comment>
<evidence type="ECO:0000256" key="5">
    <source>
        <dbReference type="ARBA" id="ARBA00022741"/>
    </source>
</evidence>
<dbReference type="GO" id="GO:0005524">
    <property type="term" value="F:ATP binding"/>
    <property type="evidence" value="ECO:0007669"/>
    <property type="project" value="UniProtKB-KW"/>
</dbReference>
<dbReference type="InterPro" id="IPR041552">
    <property type="entry name" value="UvrA_DNA-bd"/>
</dbReference>
<evidence type="ECO:0000313" key="18">
    <source>
        <dbReference type="EMBL" id="RVT71381.1"/>
    </source>
</evidence>
<feature type="domain" description="ABC transporter" evidence="17">
    <location>
        <begin position="252"/>
        <end position="588"/>
    </location>
</feature>
<dbReference type="PANTHER" id="PTHR43152">
    <property type="entry name" value="UVRABC SYSTEM PROTEIN A"/>
    <property type="match status" value="1"/>
</dbReference>
<comment type="similarity">
    <text evidence="14">Belongs to the ABC transporter superfamily. UvrA family.</text>
</comment>
<dbReference type="Pfam" id="PF17755">
    <property type="entry name" value="UvrA_DNA-bind"/>
    <property type="match status" value="1"/>
</dbReference>
<dbReference type="PROSITE" id="PS50893">
    <property type="entry name" value="ABC_TRANSPORTER_2"/>
    <property type="match status" value="2"/>
</dbReference>
<evidence type="ECO:0000256" key="11">
    <source>
        <dbReference type="ARBA" id="ARBA00022881"/>
    </source>
</evidence>
<dbReference type="InterPro" id="IPR027417">
    <property type="entry name" value="P-loop_NTPase"/>
</dbReference>
<dbReference type="Gene3D" id="3.30.190.20">
    <property type="match status" value="1"/>
</dbReference>
<dbReference type="AlphaFoldDB" id="A0A437KKE3"/>
<dbReference type="GO" id="GO:0009380">
    <property type="term" value="C:excinuclease repair complex"/>
    <property type="evidence" value="ECO:0007669"/>
    <property type="project" value="InterPro"/>
</dbReference>
<evidence type="ECO:0000256" key="10">
    <source>
        <dbReference type="ARBA" id="ARBA00022840"/>
    </source>
</evidence>
<evidence type="ECO:0000256" key="7">
    <source>
        <dbReference type="ARBA" id="ARBA00022769"/>
    </source>
</evidence>
<dbReference type="InterPro" id="IPR004602">
    <property type="entry name" value="UvrA"/>
</dbReference>
<dbReference type="PANTHER" id="PTHR43152:SF3">
    <property type="entry name" value="UVRABC SYSTEM PROTEIN A"/>
    <property type="match status" value="1"/>
</dbReference>
<dbReference type="GO" id="GO:0005737">
    <property type="term" value="C:cytoplasm"/>
    <property type="evidence" value="ECO:0007669"/>
    <property type="project" value="UniProtKB-SubCell"/>
</dbReference>
<protein>
    <recommendedName>
        <fullName evidence="15">UvrABC system protein A</fullName>
    </recommendedName>
    <alternativeName>
        <fullName evidence="16">Excinuclease ABC subunit A</fullName>
    </alternativeName>
</protein>
<dbReference type="OrthoDB" id="9809851at2"/>
<proteinExistence type="inferred from homology"/>
<evidence type="ECO:0000256" key="3">
    <source>
        <dbReference type="ARBA" id="ARBA00022723"/>
    </source>
</evidence>
<dbReference type="InterPro" id="IPR003439">
    <property type="entry name" value="ABC_transporter-like_ATP-bd"/>
</dbReference>
<name>A0A437KKE3_9FLAO</name>
<sequence length="935" mass="105292">MQVDFSKIDPKKNIIIKGAQVHNLKNLDVVIPRNKLVVITGLSGSGKSSLAFDTLYAEGQRRYVESLSSYARQFLGRLDKPKVEYIKGIAPAIAIEQKVNTTNARSTVGTSTEIYDYMKLLYARIGRTFSPVSGREVKKNTVSDVISDVKNLELNSKWLLLAPIHLEEGRQLENKLKVLLQQGFSRILVNNETVRLDEFSTSLEVTEKHSFDHKDILLIVDRIVVKDEEEFYNRLADAVQTAFYEGKGICYLQELNSEKRFEYSNNFEMDGITFLEPNLHLFSFNNPYGACPSCEGYGNIIGIDAELVVPNTSLSIYENAIFPWRGESMSWFRDELVNNAYKFDFPIHKPYFQLTEEQKELIWTGNSYFQGLNDFFKELEEKNYKIQNRVMLSRYRGKTKCQTCKGKRLRVEASYVKINNKTVSDLVDLPIKHLVDFFKNLDLDQYEKQIAKRLLVEINNRLSFLTEVGLDYLTLNRNSSTLSGGESQRINLATSLGSSLVGSMYILDEPSIGLHPKDSERLIKVLLSLRDLGNTVIVVEHDEDIMKAADMIIDIGPEAGTFGGELVAQGNFEEILRSTSLTAQYLNGDLEIAVPKRRRTFKNHIEIKGARENNLQNIDVTFPLDVLTVITGVSGSGKSTLIKKILFPAMQKKLDNAGEKAGQFTEISGSFSQIKHIEYVDQNPIGRSSRSNPVTYIKAYDEIRDIFAKEKLSKIRGYQAKHFSFNVDGGRCETCSGEGTINVEMVFMADVQLPCETCNGKRFKKEVLEVAFEGKNINDILTMTIDDAVQFFETNKQNKITQKLKPLQDVGLGYVQLGQSSSTLSGGEAQRIKLASFLVKGASKEKALFVFDEPTTGLHFHDIKKLLASFDALIEKGHSLLVIEHNLDLIKCADWIIDLGPEGGENGGQLLAVGTPEEIVKNKKSITAKYLKEKL</sequence>
<evidence type="ECO:0000256" key="14">
    <source>
        <dbReference type="ARBA" id="ARBA00038000"/>
    </source>
</evidence>
<keyword evidence="19" id="KW-1185">Reference proteome</keyword>
<comment type="subcellular location">
    <subcellularLocation>
        <location evidence="1">Cytoplasm</location>
    </subcellularLocation>
</comment>
<dbReference type="NCBIfam" id="TIGR00630">
    <property type="entry name" value="uvra"/>
    <property type="match status" value="1"/>
</dbReference>
<evidence type="ECO:0000256" key="15">
    <source>
        <dbReference type="ARBA" id="ARBA00039316"/>
    </source>
</evidence>
<dbReference type="RefSeq" id="WP_128197665.1">
    <property type="nucleotide sequence ID" value="NZ_SACJ01000016.1"/>
</dbReference>
<keyword evidence="13" id="KW-0234">DNA repair</keyword>
<keyword evidence="12" id="KW-0238">DNA-binding</keyword>
<evidence type="ECO:0000256" key="2">
    <source>
        <dbReference type="ARBA" id="ARBA00022490"/>
    </source>
</evidence>